<keyword evidence="9" id="KW-0325">Glycoprotein</keyword>
<comment type="function">
    <text evidence="12">Is a ligand for the G-protein coupled receptor MAS1. Has vasodilator and antidiuretic effects. Has an antithrombotic effect that involves MAS1-mediated release of nitric oxide from platelets.</text>
</comment>
<evidence type="ECO:0000313" key="19">
    <source>
        <dbReference type="Ensembl" id="ENSVKKP00000026747.1"/>
    </source>
</evidence>
<dbReference type="Ensembl" id="ENSVKKT00000027403.1">
    <property type="protein sequence ID" value="ENSVKKP00000026747.1"/>
    <property type="gene ID" value="ENSVKKG00000017440.1"/>
</dbReference>
<evidence type="ECO:0000313" key="20">
    <source>
        <dbReference type="Proteomes" id="UP000694545"/>
    </source>
</evidence>
<keyword evidence="10" id="KW-0839">Vasoconstrictor</keyword>
<evidence type="ECO:0000256" key="15">
    <source>
        <dbReference type="RuleBase" id="RU000411"/>
    </source>
</evidence>
<reference evidence="19" key="2">
    <citation type="submission" date="2025-09" db="UniProtKB">
        <authorList>
            <consortium name="Ensembl"/>
        </authorList>
    </citation>
    <scope>IDENTIFICATION</scope>
</reference>
<dbReference type="SMART" id="SM00093">
    <property type="entry name" value="SERPIN"/>
    <property type="match status" value="1"/>
</dbReference>
<dbReference type="InterPro" id="IPR000215">
    <property type="entry name" value="Serpin_fam"/>
</dbReference>
<comment type="function">
    <text evidence="1">Essential component of the renin-angiotensin system (RAS), a potent regulator of blood pressure, body fluid and electrolyte homeostasis.</text>
</comment>
<dbReference type="SUPFAM" id="SSF56574">
    <property type="entry name" value="Serpins"/>
    <property type="match status" value="1"/>
</dbReference>
<dbReference type="PRINTS" id="PR00654">
    <property type="entry name" value="ANGIOTENSNGN"/>
</dbReference>
<dbReference type="GO" id="GO:0042310">
    <property type="term" value="P:vasoconstriction"/>
    <property type="evidence" value="ECO:0007669"/>
    <property type="project" value="UniProtKB-KW"/>
</dbReference>
<comment type="function">
    <text evidence="11">Stimulates aldosterone release.</text>
</comment>
<dbReference type="InterPro" id="IPR036186">
    <property type="entry name" value="Serpin_sf"/>
</dbReference>
<evidence type="ECO:0000259" key="18">
    <source>
        <dbReference type="SMART" id="SM00093"/>
    </source>
</evidence>
<dbReference type="Gene3D" id="3.30.497.10">
    <property type="entry name" value="Antithrombin, subunit I, domain 2"/>
    <property type="match status" value="2"/>
</dbReference>
<dbReference type="PROSITE" id="PS00284">
    <property type="entry name" value="SERPIN"/>
    <property type="match status" value="1"/>
</dbReference>
<keyword evidence="6 17" id="KW-0732">Signal</keyword>
<proteinExistence type="inferred from homology"/>
<dbReference type="InterPro" id="IPR023796">
    <property type="entry name" value="Serpin_dom"/>
</dbReference>
<keyword evidence="7" id="KW-0838">Vasoactive</keyword>
<evidence type="ECO:0000256" key="13">
    <source>
        <dbReference type="ARBA" id="ARBA00033182"/>
    </source>
</evidence>
<name>A0A8D2LTK4_VARKO</name>
<feature type="domain" description="Serpin" evidence="18">
    <location>
        <begin position="103"/>
        <end position="446"/>
    </location>
</feature>
<evidence type="ECO:0000256" key="17">
    <source>
        <dbReference type="SAM" id="SignalP"/>
    </source>
</evidence>
<dbReference type="GO" id="GO:0004867">
    <property type="term" value="F:serine-type endopeptidase inhibitor activity"/>
    <property type="evidence" value="ECO:0007669"/>
    <property type="project" value="InterPro"/>
</dbReference>
<organism evidence="19 20">
    <name type="scientific">Varanus komodoensis</name>
    <name type="common">Komodo dragon</name>
    <dbReference type="NCBI Taxonomy" id="61221"/>
    <lineage>
        <taxon>Eukaryota</taxon>
        <taxon>Metazoa</taxon>
        <taxon>Chordata</taxon>
        <taxon>Craniata</taxon>
        <taxon>Vertebrata</taxon>
        <taxon>Euteleostomi</taxon>
        <taxon>Lepidosauria</taxon>
        <taxon>Squamata</taxon>
        <taxon>Bifurcata</taxon>
        <taxon>Unidentata</taxon>
        <taxon>Episquamata</taxon>
        <taxon>Toxicofera</taxon>
        <taxon>Anguimorpha</taxon>
        <taxon>Paleoanguimorpha</taxon>
        <taxon>Varanoidea</taxon>
        <taxon>Varanidae</taxon>
        <taxon>Varanus</taxon>
    </lineage>
</organism>
<evidence type="ECO:0000256" key="9">
    <source>
        <dbReference type="ARBA" id="ARBA00023180"/>
    </source>
</evidence>
<comment type="subcellular location">
    <subcellularLocation>
        <location evidence="2">Secreted</location>
    </subcellularLocation>
</comment>
<comment type="similarity">
    <text evidence="3 15">Belongs to the serpin family.</text>
</comment>
<evidence type="ECO:0000256" key="1">
    <source>
        <dbReference type="ARBA" id="ARBA00002747"/>
    </source>
</evidence>
<evidence type="ECO:0000256" key="14">
    <source>
        <dbReference type="ARBA" id="ARBA00046068"/>
    </source>
</evidence>
<protein>
    <recommendedName>
        <fullName evidence="4">Angiotensinogen</fullName>
    </recommendedName>
    <alternativeName>
        <fullName evidence="13">Serpin A8</fullName>
    </alternativeName>
</protein>
<dbReference type="InterPro" id="IPR000227">
    <property type="entry name" value="Angiotensinogen"/>
</dbReference>
<evidence type="ECO:0000256" key="3">
    <source>
        <dbReference type="ARBA" id="ARBA00009500"/>
    </source>
</evidence>
<dbReference type="AlphaFoldDB" id="A0A8D2LTK4"/>
<keyword evidence="5" id="KW-0964">Secreted</keyword>
<dbReference type="Gene3D" id="2.30.39.10">
    <property type="entry name" value="Alpha-1-antitrypsin, domain 1"/>
    <property type="match status" value="2"/>
</dbReference>
<dbReference type="Pfam" id="PF00079">
    <property type="entry name" value="Serpin"/>
    <property type="match status" value="1"/>
</dbReference>
<reference evidence="19" key="1">
    <citation type="submission" date="2025-08" db="UniProtKB">
        <authorList>
            <consortium name="Ensembl"/>
        </authorList>
    </citation>
    <scope>IDENTIFICATION</scope>
</reference>
<dbReference type="GO" id="GO:0005615">
    <property type="term" value="C:extracellular space"/>
    <property type="evidence" value="ECO:0007669"/>
    <property type="project" value="InterPro"/>
</dbReference>
<dbReference type="InterPro" id="IPR042178">
    <property type="entry name" value="Serpin_sf_1"/>
</dbReference>
<keyword evidence="20" id="KW-1185">Reference proteome</keyword>
<dbReference type="PANTHER" id="PTHR11461">
    <property type="entry name" value="SERINE PROTEASE INHIBITOR, SERPIN"/>
    <property type="match status" value="1"/>
</dbReference>
<evidence type="ECO:0000256" key="5">
    <source>
        <dbReference type="ARBA" id="ARBA00022525"/>
    </source>
</evidence>
<feature type="region of interest" description="Disordered" evidence="16">
    <location>
        <begin position="65"/>
        <end position="86"/>
    </location>
</feature>
<sequence length="449" mass="49878">VKATLQLSMNPGVSLLCILVCITAASCDRVYVHPFALANVNNMHTNSCKEVEKREHQAKTFLPSPIESHIPSAPEESPGNKSEDGEKLVGVDSLVDPIYILGARFYQLLREIHEGDNIFLSPVFIYESLLSFYLGASGVTATNLQTFLGYDSPTIDPNCTYKIDGHKVFAALRSIIHCPLHPGEDDGLLFSKFSSLFTSPGIYLSESFVHELATPDSSFQIRAVNFTNPTKAAEQISAFVERKMGISMCQSSGHNQDLCSSHFSICFSVALKQASLLREPQEFWLDSGTKISVPMMTVTGTFEYKCDGNPGLAVVKIPVSKCVFLLLLLPTNSSTLASVEDQYSMRPSKEWLEKLSPRYILYIYYYLSTFYPLAINPRCDTNVKIGKVINQQLFELSPGGADQPEESPKQNEPKGRIKITLNRPFLVIVYSRNAEGMLYIGRVTNPLKK</sequence>
<dbReference type="GO" id="GO:0003081">
    <property type="term" value="P:regulation of systemic arterial blood pressure by renin-angiotensin"/>
    <property type="evidence" value="ECO:0007669"/>
    <property type="project" value="InterPro"/>
</dbReference>
<evidence type="ECO:0000256" key="12">
    <source>
        <dbReference type="ARBA" id="ARBA00029391"/>
    </source>
</evidence>
<dbReference type="GO" id="GO:0042981">
    <property type="term" value="P:regulation of apoptotic process"/>
    <property type="evidence" value="ECO:0007669"/>
    <property type="project" value="TreeGrafter"/>
</dbReference>
<keyword evidence="8" id="KW-1015">Disulfide bond</keyword>
<evidence type="ECO:0000256" key="11">
    <source>
        <dbReference type="ARBA" id="ARBA00029380"/>
    </source>
</evidence>
<dbReference type="InterPro" id="IPR023795">
    <property type="entry name" value="Serpin_CS"/>
</dbReference>
<feature type="signal peptide" evidence="17">
    <location>
        <begin position="1"/>
        <end position="27"/>
    </location>
</feature>
<evidence type="ECO:0000256" key="4">
    <source>
        <dbReference type="ARBA" id="ARBA00015105"/>
    </source>
</evidence>
<evidence type="ECO:0000256" key="6">
    <source>
        <dbReference type="ARBA" id="ARBA00022729"/>
    </source>
</evidence>
<evidence type="ECO:0000256" key="10">
    <source>
        <dbReference type="ARBA" id="ARBA00023322"/>
    </source>
</evidence>
<evidence type="ECO:0000256" key="16">
    <source>
        <dbReference type="SAM" id="MobiDB-lite"/>
    </source>
</evidence>
<dbReference type="InterPro" id="IPR042185">
    <property type="entry name" value="Serpin_sf_2"/>
</dbReference>
<dbReference type="Proteomes" id="UP000694545">
    <property type="component" value="Unplaced"/>
</dbReference>
<comment type="function">
    <text evidence="14">Acts directly on vascular smooth muscle as a potent vasoconstrictor, affects cardiac contractility and heart rate through its action on the sympathetic nervous system, and alters renal sodium and water absorption through its ability to stimulate the zona glomerulosa cells of the adrenal cortex to synthesize and secrete aldosterone. Acts by binding to angiotensin receptors AGTR1 and AGTR2. Also binds the DEAR/FBXW7-AS1 receptor.</text>
</comment>
<feature type="chain" id="PRO_5034090558" description="Angiotensinogen" evidence="17">
    <location>
        <begin position="28"/>
        <end position="449"/>
    </location>
</feature>
<evidence type="ECO:0000256" key="7">
    <source>
        <dbReference type="ARBA" id="ARBA00022858"/>
    </source>
</evidence>
<accession>A0A8D2LTK4</accession>
<evidence type="ECO:0000256" key="2">
    <source>
        <dbReference type="ARBA" id="ARBA00004613"/>
    </source>
</evidence>
<evidence type="ECO:0000256" key="8">
    <source>
        <dbReference type="ARBA" id="ARBA00023157"/>
    </source>
</evidence>
<dbReference type="PANTHER" id="PTHR11461:SF13">
    <property type="entry name" value="ANGIOTENSINOGEN"/>
    <property type="match status" value="1"/>
</dbReference>